<reference evidence="15 16" key="1">
    <citation type="submission" date="2024-05" db="EMBL/GenBank/DDBJ databases">
        <authorList>
            <person name="Wallberg A."/>
        </authorList>
    </citation>
    <scope>NUCLEOTIDE SEQUENCE [LARGE SCALE GENOMIC DNA]</scope>
</reference>
<evidence type="ECO:0000256" key="7">
    <source>
        <dbReference type="ARBA" id="ARBA00023157"/>
    </source>
</evidence>
<dbReference type="GO" id="GO:0004222">
    <property type="term" value="F:metalloendopeptidase activity"/>
    <property type="evidence" value="ECO:0007669"/>
    <property type="project" value="UniProtKB-UniRule"/>
</dbReference>
<evidence type="ECO:0000256" key="5">
    <source>
        <dbReference type="ARBA" id="ARBA00022833"/>
    </source>
</evidence>
<dbReference type="PANTHER" id="PTHR10127:SF780">
    <property type="entry name" value="METALLOENDOPEPTIDASE"/>
    <property type="match status" value="1"/>
</dbReference>
<evidence type="ECO:0000259" key="14">
    <source>
        <dbReference type="PROSITE" id="PS51864"/>
    </source>
</evidence>
<keyword evidence="6 9" id="KW-0482">Metalloprotease</keyword>
<comment type="caution">
    <text evidence="8">Lacks conserved residue(s) required for the propagation of feature annotation.</text>
</comment>
<keyword evidence="12" id="KW-0732">Signal</keyword>
<evidence type="ECO:0000256" key="6">
    <source>
        <dbReference type="ARBA" id="ARBA00023049"/>
    </source>
</evidence>
<evidence type="ECO:0000256" key="2">
    <source>
        <dbReference type="ARBA" id="ARBA00022670"/>
    </source>
</evidence>
<feature type="binding site" evidence="9">
    <location>
        <position position="225"/>
    </location>
    <ligand>
        <name>Zn(2+)</name>
        <dbReference type="ChEBI" id="CHEBI:29105"/>
        <note>catalytic</note>
    </ligand>
</feature>
<keyword evidence="7 9" id="KW-1015">Disulfide bond</keyword>
<evidence type="ECO:0000256" key="8">
    <source>
        <dbReference type="PROSITE-ProRule" id="PRU00059"/>
    </source>
</evidence>
<dbReference type="PANTHER" id="PTHR10127">
    <property type="entry name" value="DISCOIDIN, CUB, EGF, LAMININ , AND ZINC METALLOPROTEASE DOMAIN CONTAINING"/>
    <property type="match status" value="1"/>
</dbReference>
<dbReference type="Gene3D" id="3.40.390.10">
    <property type="entry name" value="Collagenase (Catalytic Domain)"/>
    <property type="match status" value="1"/>
</dbReference>
<feature type="region of interest" description="Disordered" evidence="11">
    <location>
        <begin position="488"/>
        <end position="507"/>
    </location>
</feature>
<gene>
    <name evidence="15" type="ORF">MNOR_LOCUS11149</name>
</gene>
<feature type="signal peptide" evidence="12">
    <location>
        <begin position="1"/>
        <end position="40"/>
    </location>
</feature>
<evidence type="ECO:0000256" key="1">
    <source>
        <dbReference type="ARBA" id="ARBA00022536"/>
    </source>
</evidence>
<evidence type="ECO:0000256" key="11">
    <source>
        <dbReference type="SAM" id="MobiDB-lite"/>
    </source>
</evidence>
<evidence type="ECO:0000313" key="16">
    <source>
        <dbReference type="Proteomes" id="UP001497623"/>
    </source>
</evidence>
<dbReference type="CDD" id="cd04280">
    <property type="entry name" value="ZnMc_astacin_like"/>
    <property type="match status" value="1"/>
</dbReference>
<dbReference type="GO" id="GO:0008270">
    <property type="term" value="F:zinc ion binding"/>
    <property type="evidence" value="ECO:0007669"/>
    <property type="project" value="UniProtKB-UniRule"/>
</dbReference>
<organism evidence="15 16">
    <name type="scientific">Meganyctiphanes norvegica</name>
    <name type="common">Northern krill</name>
    <name type="synonym">Thysanopoda norvegica</name>
    <dbReference type="NCBI Taxonomy" id="48144"/>
    <lineage>
        <taxon>Eukaryota</taxon>
        <taxon>Metazoa</taxon>
        <taxon>Ecdysozoa</taxon>
        <taxon>Arthropoda</taxon>
        <taxon>Crustacea</taxon>
        <taxon>Multicrustacea</taxon>
        <taxon>Malacostraca</taxon>
        <taxon>Eumalacostraca</taxon>
        <taxon>Eucarida</taxon>
        <taxon>Euphausiacea</taxon>
        <taxon>Euphausiidae</taxon>
        <taxon>Meganyctiphanes</taxon>
    </lineage>
</organism>
<feature type="binding site" evidence="9">
    <location>
        <position position="229"/>
    </location>
    <ligand>
        <name>Zn(2+)</name>
        <dbReference type="ChEBI" id="CHEBI:29105"/>
        <note>catalytic</note>
    </ligand>
</feature>
<accession>A0AAV2QGU0</accession>
<feature type="binding site" evidence="9">
    <location>
        <position position="235"/>
    </location>
    <ligand>
        <name>Zn(2+)</name>
        <dbReference type="ChEBI" id="CHEBI:29105"/>
        <note>catalytic</note>
    </ligand>
</feature>
<comment type="cofactor">
    <cofactor evidence="9 10">
        <name>Zn(2+)</name>
        <dbReference type="ChEBI" id="CHEBI:29105"/>
    </cofactor>
    <text evidence="9 10">Binds 1 zinc ion per subunit.</text>
</comment>
<dbReference type="InterPro" id="IPR034035">
    <property type="entry name" value="Astacin-like_dom"/>
</dbReference>
<feature type="compositionally biased region" description="Low complexity" evidence="11">
    <location>
        <begin position="489"/>
        <end position="507"/>
    </location>
</feature>
<evidence type="ECO:0000256" key="3">
    <source>
        <dbReference type="ARBA" id="ARBA00022723"/>
    </source>
</evidence>
<dbReference type="PRINTS" id="PR00480">
    <property type="entry name" value="ASTACIN"/>
</dbReference>
<evidence type="ECO:0000256" key="12">
    <source>
        <dbReference type="SAM" id="SignalP"/>
    </source>
</evidence>
<feature type="domain" description="CUB" evidence="13">
    <location>
        <begin position="512"/>
        <end position="625"/>
    </location>
</feature>
<proteinExistence type="predicted"/>
<keyword evidence="16" id="KW-1185">Reference proteome</keyword>
<dbReference type="SUPFAM" id="SSF49854">
    <property type="entry name" value="Spermadhesin, CUB domain"/>
    <property type="match status" value="1"/>
</dbReference>
<dbReference type="InterPro" id="IPR001506">
    <property type="entry name" value="Peptidase_M12A"/>
</dbReference>
<dbReference type="Gene3D" id="2.60.120.290">
    <property type="entry name" value="Spermadhesin, CUB domain"/>
    <property type="match status" value="1"/>
</dbReference>
<evidence type="ECO:0000256" key="4">
    <source>
        <dbReference type="ARBA" id="ARBA00022801"/>
    </source>
</evidence>
<name>A0AAV2QGU0_MEGNR</name>
<protein>
    <recommendedName>
        <fullName evidence="10">Metalloendopeptidase</fullName>
        <ecNumber evidence="10">3.4.24.-</ecNumber>
    </recommendedName>
</protein>
<dbReference type="EMBL" id="CAXKWB010005804">
    <property type="protein sequence ID" value="CAL4079907.1"/>
    <property type="molecule type" value="Genomic_DNA"/>
</dbReference>
<dbReference type="InterPro" id="IPR024079">
    <property type="entry name" value="MetalloPept_cat_dom_sf"/>
</dbReference>
<dbReference type="EC" id="3.4.24.-" evidence="10"/>
<feature type="non-terminal residue" evidence="15">
    <location>
        <position position="1"/>
    </location>
</feature>
<keyword evidence="2 9" id="KW-0645">Protease</keyword>
<dbReference type="Pfam" id="PF01400">
    <property type="entry name" value="Astacin"/>
    <property type="match status" value="1"/>
</dbReference>
<dbReference type="Pfam" id="PF00431">
    <property type="entry name" value="CUB"/>
    <property type="match status" value="1"/>
</dbReference>
<dbReference type="SUPFAM" id="SSF55486">
    <property type="entry name" value="Metalloproteases ('zincins'), catalytic domain"/>
    <property type="match status" value="1"/>
</dbReference>
<evidence type="ECO:0000259" key="13">
    <source>
        <dbReference type="PROSITE" id="PS01180"/>
    </source>
</evidence>
<comment type="caution">
    <text evidence="15">The sequence shown here is derived from an EMBL/GenBank/DDBJ whole genome shotgun (WGS) entry which is preliminary data.</text>
</comment>
<dbReference type="PROSITE" id="PS01180">
    <property type="entry name" value="CUB"/>
    <property type="match status" value="1"/>
</dbReference>
<feature type="disulfide bond" evidence="9">
    <location>
        <begin position="170"/>
        <end position="325"/>
    </location>
</feature>
<feature type="active site" evidence="9">
    <location>
        <position position="226"/>
    </location>
</feature>
<dbReference type="InterPro" id="IPR035914">
    <property type="entry name" value="Sperma_CUB_dom_sf"/>
</dbReference>
<dbReference type="InterPro" id="IPR006026">
    <property type="entry name" value="Peptidase_Metallo"/>
</dbReference>
<feature type="domain" description="Peptidase M12A" evidence="14">
    <location>
        <begin position="121"/>
        <end position="326"/>
    </location>
</feature>
<keyword evidence="5 9" id="KW-0862">Zinc</keyword>
<dbReference type="SMART" id="SM00235">
    <property type="entry name" value="ZnMc"/>
    <property type="match status" value="1"/>
</dbReference>
<sequence>YLYMHLSGLHMCIQGSKCVTTTEVMQLLILLFALMNRAQATSERRSGCGPDHAHFCPESDGTAERGDYQNDIEINNGEIINGQEAFEGDIVLTEEQKILVEEEFKEWYDEEYIKNDFSEGRSINRKAERNPNARWPEGNDNYPLVPYIFVIGVDNDTITAALDHWMEKTCIVFWPMNDTFDVTQPHLRFIKDSGCWSYVGMMLWERKGQPISIGNGCETIGIVAHEVGHAIGFWHEQSRSDRDDNVVINFNHIRNGSERNFAKRNDINFSVPYDYSSDMHYGSNFFTKDGHMTIATLDVMNQGILGRRTGLSHRDALLANYMYGCTDKWLAQCNISKNPCENEGYIGKNCFCVCPQHATGKHCENVDGHYYSHLLSGKNEVIEQETIINAEMSGDRFVKKIRAPQGHLPRIEFTQFKLHHRSGNICYWEVFNIRRNGDLYDGEIYCGTEIAVGQVFDSTSRDVYIYSMSKHFGRSQWEAKVTFISDNKTTMSPPSTNQPPSTTNPTPNAVACEKRFKASYYMQQNESIMFSSPNYPEEYPSWTSCKLLLKTKPKLHALWWVTCSDFHLEARDGHKCVDYLQVNHKRFYGLKGPNEYVVNSTSLNFIFRSNNVNNYSGFLCNITMTYRFCDGE</sequence>
<evidence type="ECO:0000256" key="9">
    <source>
        <dbReference type="PROSITE-ProRule" id="PRU01211"/>
    </source>
</evidence>
<dbReference type="Proteomes" id="UP001497623">
    <property type="component" value="Unassembled WGS sequence"/>
</dbReference>
<evidence type="ECO:0000256" key="10">
    <source>
        <dbReference type="RuleBase" id="RU361183"/>
    </source>
</evidence>
<keyword evidence="3 9" id="KW-0479">Metal-binding</keyword>
<dbReference type="InterPro" id="IPR000859">
    <property type="entry name" value="CUB_dom"/>
</dbReference>
<feature type="disulfide bond" evidence="9">
    <location>
        <begin position="195"/>
        <end position="217"/>
    </location>
</feature>
<keyword evidence="1" id="KW-0245">EGF-like domain</keyword>
<dbReference type="AlphaFoldDB" id="A0AAV2QGU0"/>
<dbReference type="GO" id="GO:0006508">
    <property type="term" value="P:proteolysis"/>
    <property type="evidence" value="ECO:0007669"/>
    <property type="project" value="UniProtKB-KW"/>
</dbReference>
<dbReference type="PROSITE" id="PS51864">
    <property type="entry name" value="ASTACIN"/>
    <property type="match status" value="1"/>
</dbReference>
<keyword evidence="4 9" id="KW-0378">Hydrolase</keyword>
<feature type="chain" id="PRO_5043696551" description="Metalloendopeptidase" evidence="12">
    <location>
        <begin position="41"/>
        <end position="632"/>
    </location>
</feature>
<evidence type="ECO:0000313" key="15">
    <source>
        <dbReference type="EMBL" id="CAL4079907.1"/>
    </source>
</evidence>